<dbReference type="EMBL" id="FZQB01000009">
    <property type="protein sequence ID" value="SNT74958.1"/>
    <property type="molecule type" value="Genomic_DNA"/>
</dbReference>
<proteinExistence type="predicted"/>
<sequence>MTRTARIILAGSVALLTAMPALASRISDQPVQGWSAMGDSNAAQLLARIDSLPESDRAASDQPYCAPDSEIRQTLRHDFEEQPVESAGGDMTRLWGSAQLGTWTVVVGRDDRTSCIIASGIGFDPEQDAEVYFQTAGLGD</sequence>
<feature type="chain" id="PRO_5012127834" evidence="1">
    <location>
        <begin position="24"/>
        <end position="140"/>
    </location>
</feature>
<organism evidence="2 3">
    <name type="scientific">Paracoccus seriniphilus</name>
    <dbReference type="NCBI Taxonomy" id="184748"/>
    <lineage>
        <taxon>Bacteria</taxon>
        <taxon>Pseudomonadati</taxon>
        <taxon>Pseudomonadota</taxon>
        <taxon>Alphaproteobacteria</taxon>
        <taxon>Rhodobacterales</taxon>
        <taxon>Paracoccaceae</taxon>
        <taxon>Paracoccus</taxon>
    </lineage>
</organism>
<name>A0A239PXY4_9RHOB</name>
<reference evidence="2 3" key="1">
    <citation type="submission" date="2017-07" db="EMBL/GenBank/DDBJ databases">
        <authorList>
            <person name="Sun Z.S."/>
            <person name="Albrecht U."/>
            <person name="Echele G."/>
            <person name="Lee C.C."/>
        </authorList>
    </citation>
    <scope>NUCLEOTIDE SEQUENCE [LARGE SCALE GENOMIC DNA]</scope>
    <source>
        <strain evidence="2 3">DSM 14827</strain>
    </source>
</reference>
<dbReference type="RefSeq" id="WP_089344794.1">
    <property type="nucleotide sequence ID" value="NZ_CP067129.1"/>
</dbReference>
<dbReference type="AlphaFoldDB" id="A0A239PXY4"/>
<evidence type="ECO:0000313" key="2">
    <source>
        <dbReference type="EMBL" id="SNT74958.1"/>
    </source>
</evidence>
<keyword evidence="1" id="KW-0732">Signal</keyword>
<accession>A0A239PXY4</accession>
<dbReference type="OrthoDB" id="9810895at2"/>
<protein>
    <submittedName>
        <fullName evidence="2">Uncharacterized protein</fullName>
    </submittedName>
</protein>
<keyword evidence="3" id="KW-1185">Reference proteome</keyword>
<gene>
    <name evidence="2" type="ORF">SAMN05444959_10939</name>
</gene>
<evidence type="ECO:0000313" key="3">
    <source>
        <dbReference type="Proteomes" id="UP000198307"/>
    </source>
</evidence>
<feature type="signal peptide" evidence="1">
    <location>
        <begin position="1"/>
        <end position="23"/>
    </location>
</feature>
<dbReference type="Proteomes" id="UP000198307">
    <property type="component" value="Unassembled WGS sequence"/>
</dbReference>
<evidence type="ECO:0000256" key="1">
    <source>
        <dbReference type="SAM" id="SignalP"/>
    </source>
</evidence>